<evidence type="ECO:0000256" key="1">
    <source>
        <dbReference type="ARBA" id="ARBA00004141"/>
    </source>
</evidence>
<dbReference type="Gene3D" id="3.10.580.10">
    <property type="entry name" value="CBS-domain"/>
    <property type="match status" value="1"/>
</dbReference>
<evidence type="ECO:0000256" key="8">
    <source>
        <dbReference type="SAM" id="Phobius"/>
    </source>
</evidence>
<name>A0A8J6E108_9EUKA</name>
<feature type="transmembrane region" description="Helical" evidence="8">
    <location>
        <begin position="384"/>
        <end position="405"/>
    </location>
</feature>
<feature type="transmembrane region" description="Helical" evidence="8">
    <location>
        <begin position="292"/>
        <end position="314"/>
    </location>
</feature>
<feature type="transmembrane region" description="Helical" evidence="8">
    <location>
        <begin position="600"/>
        <end position="625"/>
    </location>
</feature>
<feature type="domain" description="CBS" evidence="9">
    <location>
        <begin position="689"/>
        <end position="737"/>
    </location>
</feature>
<dbReference type="Gene3D" id="1.10.3080.10">
    <property type="entry name" value="Clc chloride channel"/>
    <property type="match status" value="1"/>
</dbReference>
<dbReference type="SUPFAM" id="SSF54631">
    <property type="entry name" value="CBS-domain pair"/>
    <property type="match status" value="1"/>
</dbReference>
<dbReference type="OrthoDB" id="44789at2759"/>
<keyword evidence="3 8" id="KW-0812">Transmembrane</keyword>
<dbReference type="SUPFAM" id="SSF81340">
    <property type="entry name" value="Clc chloride channel"/>
    <property type="match status" value="1"/>
</dbReference>
<dbReference type="EMBL" id="JAHDYR010000066">
    <property type="protein sequence ID" value="KAG9390022.1"/>
    <property type="molecule type" value="Genomic_DNA"/>
</dbReference>
<dbReference type="GO" id="GO:0005886">
    <property type="term" value="C:plasma membrane"/>
    <property type="evidence" value="ECO:0007669"/>
    <property type="project" value="TreeGrafter"/>
</dbReference>
<keyword evidence="4 8" id="KW-1133">Transmembrane helix</keyword>
<keyword evidence="6 8" id="KW-0472">Membrane</keyword>
<dbReference type="Pfam" id="PF00654">
    <property type="entry name" value="Voltage_CLC"/>
    <property type="match status" value="1"/>
</dbReference>
<dbReference type="PRINTS" id="PR00762">
    <property type="entry name" value="CLCHANNEL"/>
</dbReference>
<comment type="caution">
    <text evidence="10">The sequence shown here is derived from an EMBL/GenBank/DDBJ whole genome shotgun (WGS) entry which is preliminary data.</text>
</comment>
<dbReference type="InterPro" id="IPR001807">
    <property type="entry name" value="ClC"/>
</dbReference>
<reference evidence="10" key="1">
    <citation type="submission" date="2021-05" db="EMBL/GenBank/DDBJ databases">
        <title>A free-living protist that lacks canonical eukaryotic 1 DNA replication and segregation systems.</title>
        <authorList>
            <person name="Salas-Leiva D.E."/>
            <person name="Tromer E.C."/>
            <person name="Curtis B.A."/>
            <person name="Jerlstrom-Hultqvist J."/>
            <person name="Kolisko M."/>
            <person name="Yi Z."/>
            <person name="Salas-Leiva J.S."/>
            <person name="Gallot-Lavallee L."/>
            <person name="Kops G.J.P.L."/>
            <person name="Archibald J.M."/>
            <person name="Simpson A.G.B."/>
            <person name="Roger A.J."/>
        </authorList>
    </citation>
    <scope>NUCLEOTIDE SEQUENCE</scope>
    <source>
        <strain evidence="10">BICM</strain>
    </source>
</reference>
<feature type="transmembrane region" description="Helical" evidence="8">
    <location>
        <begin position="168"/>
        <end position="186"/>
    </location>
</feature>
<keyword evidence="5" id="KW-0406">Ion transport</keyword>
<dbReference type="AlphaFoldDB" id="A0A8J6E108"/>
<feature type="domain" description="CBS" evidence="9">
    <location>
        <begin position="765"/>
        <end position="810"/>
    </location>
</feature>
<keyword evidence="11" id="KW-1185">Reference proteome</keyword>
<dbReference type="PANTHER" id="PTHR45711">
    <property type="entry name" value="CHLORIDE CHANNEL PROTEIN"/>
    <property type="match status" value="1"/>
</dbReference>
<gene>
    <name evidence="10" type="ORF">J8273_8059</name>
</gene>
<accession>A0A8J6E108</accession>
<dbReference type="PANTHER" id="PTHR45711:SF6">
    <property type="entry name" value="CHLORIDE CHANNEL PROTEIN"/>
    <property type="match status" value="1"/>
</dbReference>
<evidence type="ECO:0000256" key="7">
    <source>
        <dbReference type="ARBA" id="ARBA00023214"/>
    </source>
</evidence>
<evidence type="ECO:0000256" key="5">
    <source>
        <dbReference type="ARBA" id="ARBA00023065"/>
    </source>
</evidence>
<evidence type="ECO:0000256" key="4">
    <source>
        <dbReference type="ARBA" id="ARBA00022989"/>
    </source>
</evidence>
<feature type="transmembrane region" description="Helical" evidence="8">
    <location>
        <begin position="425"/>
        <end position="445"/>
    </location>
</feature>
<feature type="transmembrane region" description="Helical" evidence="8">
    <location>
        <begin position="347"/>
        <end position="372"/>
    </location>
</feature>
<dbReference type="SMART" id="SM00116">
    <property type="entry name" value="CBS"/>
    <property type="match status" value="2"/>
</dbReference>
<comment type="subcellular location">
    <subcellularLocation>
        <location evidence="1">Membrane</location>
        <topology evidence="1">Multi-pass membrane protein</topology>
    </subcellularLocation>
</comment>
<evidence type="ECO:0000313" key="10">
    <source>
        <dbReference type="EMBL" id="KAG9390022.1"/>
    </source>
</evidence>
<evidence type="ECO:0000256" key="3">
    <source>
        <dbReference type="ARBA" id="ARBA00022692"/>
    </source>
</evidence>
<dbReference type="Pfam" id="PF00571">
    <property type="entry name" value="CBS"/>
    <property type="match status" value="1"/>
</dbReference>
<evidence type="ECO:0000256" key="2">
    <source>
        <dbReference type="ARBA" id="ARBA00022448"/>
    </source>
</evidence>
<evidence type="ECO:0000259" key="9">
    <source>
        <dbReference type="SMART" id="SM00116"/>
    </source>
</evidence>
<keyword evidence="2" id="KW-0813">Transport</keyword>
<keyword evidence="7" id="KW-0868">Chloride</keyword>
<dbReference type="InterPro" id="IPR000644">
    <property type="entry name" value="CBS_dom"/>
</dbReference>
<dbReference type="GO" id="GO:0005769">
    <property type="term" value="C:early endosome"/>
    <property type="evidence" value="ECO:0007669"/>
    <property type="project" value="TreeGrafter"/>
</dbReference>
<evidence type="ECO:0000313" key="11">
    <source>
        <dbReference type="Proteomes" id="UP000717585"/>
    </source>
</evidence>
<dbReference type="InterPro" id="IPR014743">
    <property type="entry name" value="Cl-channel_core"/>
</dbReference>
<organism evidence="10 11">
    <name type="scientific">Carpediemonas membranifera</name>
    <dbReference type="NCBI Taxonomy" id="201153"/>
    <lineage>
        <taxon>Eukaryota</taxon>
        <taxon>Metamonada</taxon>
        <taxon>Carpediemonas-like organisms</taxon>
        <taxon>Carpediemonas</taxon>
    </lineage>
</organism>
<feature type="transmembrane region" description="Helical" evidence="8">
    <location>
        <begin position="529"/>
        <end position="554"/>
    </location>
</feature>
<dbReference type="CDD" id="cd03684">
    <property type="entry name" value="ClC_3_like"/>
    <property type="match status" value="1"/>
</dbReference>
<feature type="transmembrane region" description="Helical" evidence="8">
    <location>
        <begin position="466"/>
        <end position="484"/>
    </location>
</feature>
<proteinExistence type="predicted"/>
<dbReference type="Proteomes" id="UP000717585">
    <property type="component" value="Unassembled WGS sequence"/>
</dbReference>
<dbReference type="GO" id="GO:0005247">
    <property type="term" value="F:voltage-gated chloride channel activity"/>
    <property type="evidence" value="ECO:0007669"/>
    <property type="project" value="TreeGrafter"/>
</dbReference>
<dbReference type="GO" id="GO:0005794">
    <property type="term" value="C:Golgi apparatus"/>
    <property type="evidence" value="ECO:0007669"/>
    <property type="project" value="TreeGrafter"/>
</dbReference>
<feature type="transmembrane region" description="Helical" evidence="8">
    <location>
        <begin position="246"/>
        <end position="271"/>
    </location>
</feature>
<evidence type="ECO:0000256" key="6">
    <source>
        <dbReference type="ARBA" id="ARBA00023136"/>
    </source>
</evidence>
<sequence length="810" mass="87778">MLRPLVHIRVCCSCLLWRSAEPLGGRQADPERQVSRLHLVPLPPSSLSGSGRGRCESIFVERMSSHSVSSEEPLIGSGEHEIERDDVKMSVRRGLDSIRGYFNRSRMSFFSDDESDESESPVQYAQDFATVDWGTDFMNARSSYKLVLQHPWNTITLGIPLAWYKMQGWVFVAVIGVFAGLFATIIDVSVDFFSSIRLGVCSTNPLISHTLCCPEHSDSHCEHWVKWTDYMTQLGFSPRLRFFSMWGLYVGSAMLFAGLAAHYVAVFAPMAAGSGIPEVKTILSGFVIKRFLGFRVLMIKTVGLALAVSSGLMLGKEGPMVHVASCIANLMSRCSKKYRTNESKKRELISCAAAAGVSVAFGAPTGGVLFSLEEASTYFPHQTMWRSFFCAGVASLTLLWANPLYTGKLVLYETKFHGTWSLFEVVPIIGLGVAGGLIGAAYINANVWWTKNVRRRFFARHKELDAILIAAVIALVTFVIPLTSEASVSHYLVGTFYECGSTASPSSVPSALCAAESSWRGMAVMVPQLLLIAGLHFVFAVVTFGAGVPAGLFVPSLVIGASLGRLEGLILGRVAESFDGFFPFTECSTQSICVTTGIHALLGATAVLAGVTRMTVSLVVIIMELTGSLDLILPIILVAIVAKWVGDIFGKDSIYERHIELNGFPFLSGVDDKHFKANEMMNGGRGAGALVSIESDCKVQQLAEMTVAHPDIRALPIVSNGSPLGIILTRGLLDRLALYENDAAISFAKDGPPGTVDLSDIVQSAALQIAADVPFARVKRVFESLGAARLLVVKQGKLIGVVTRKDLFRE</sequence>
<dbReference type="InterPro" id="IPR046342">
    <property type="entry name" value="CBS_dom_sf"/>
</dbReference>
<protein>
    <submittedName>
        <fullName evidence="10">Chloride channel voltage gated</fullName>
    </submittedName>
</protein>